<gene>
    <name evidence="3" type="ORF">SBA_ch1_21510</name>
</gene>
<dbReference type="Proteomes" id="UP001059971">
    <property type="component" value="Chromosome 1"/>
</dbReference>
<reference evidence="3" key="1">
    <citation type="submission" date="2018-07" db="EMBL/GenBank/DDBJ databases">
        <title>Complete genome sequence of Sphingomonas bisphenolicum strain AO1, a bisphenol A degradative bacterium isolated from Japanese farm field.</title>
        <authorList>
            <person name="Murakami M."/>
            <person name="Koh M."/>
            <person name="Koba S."/>
            <person name="Matsumura Y."/>
        </authorList>
    </citation>
    <scope>NUCLEOTIDE SEQUENCE</scope>
    <source>
        <strain evidence="3">AO1</strain>
    </source>
</reference>
<evidence type="ECO:0000259" key="2">
    <source>
        <dbReference type="Pfam" id="PF04909"/>
    </source>
</evidence>
<dbReference type="PANTHER" id="PTHR43569:SF1">
    <property type="entry name" value="BLL3371 PROTEIN"/>
    <property type="match status" value="1"/>
</dbReference>
<evidence type="ECO:0000313" key="3">
    <source>
        <dbReference type="EMBL" id="BBF69951.1"/>
    </source>
</evidence>
<keyword evidence="4" id="KW-1185">Reference proteome</keyword>
<accession>A0ABM7G5R9</accession>
<evidence type="ECO:0000256" key="1">
    <source>
        <dbReference type="ARBA" id="ARBA00038310"/>
    </source>
</evidence>
<dbReference type="InterPro" id="IPR052350">
    <property type="entry name" value="Metallo-dep_Lactonases"/>
</dbReference>
<dbReference type="PANTHER" id="PTHR43569">
    <property type="entry name" value="AMIDOHYDROLASE"/>
    <property type="match status" value="1"/>
</dbReference>
<sequence>MLLSETLSGKARMERQDMGLDVTGRYRYPTPNPAWLARAREEAIDPDLPIIDPHHHLWVESGVPYLLDELLADLGEGHRIDATVFVQAHYAYRTKGEADLAPVGETEAVAAIAAEASRRGASTMIAAGIVAHANLMLGDAVEEVLAAHADAADGRLRGIRHSVSRDELFPNGIVLRPSPAGMLADPAYRAGLARVQAAGIAYDAMLYHRQIPELTALARAMPDLPIILDHIGCIIGVGPYEGRAEENFQQWSHDMAGLARCPNVRVKIGGFGMIICGARWHERDAPPSSIELADAWRPTVERCIDLFGADRCMFESNFPVDKAMYCYATLWNAFKRLAAGASDTEKHALFAGTATASYGLSLPALAEASHG</sequence>
<feature type="domain" description="Amidohydrolase-related" evidence="2">
    <location>
        <begin position="51"/>
        <end position="360"/>
    </location>
</feature>
<dbReference type="SUPFAM" id="SSF51556">
    <property type="entry name" value="Metallo-dependent hydrolases"/>
    <property type="match status" value="1"/>
</dbReference>
<protein>
    <recommendedName>
        <fullName evidence="2">Amidohydrolase-related domain-containing protein</fullName>
    </recommendedName>
</protein>
<dbReference type="InterPro" id="IPR006680">
    <property type="entry name" value="Amidohydro-rel"/>
</dbReference>
<evidence type="ECO:0000313" key="4">
    <source>
        <dbReference type="Proteomes" id="UP001059971"/>
    </source>
</evidence>
<organism evidence="3 4">
    <name type="scientific">Sphingomonas bisphenolicum</name>
    <dbReference type="NCBI Taxonomy" id="296544"/>
    <lineage>
        <taxon>Bacteria</taxon>
        <taxon>Pseudomonadati</taxon>
        <taxon>Pseudomonadota</taxon>
        <taxon>Alphaproteobacteria</taxon>
        <taxon>Sphingomonadales</taxon>
        <taxon>Sphingomonadaceae</taxon>
        <taxon>Sphingomonas</taxon>
    </lineage>
</organism>
<proteinExistence type="inferred from homology"/>
<dbReference type="Gene3D" id="3.20.20.140">
    <property type="entry name" value="Metal-dependent hydrolases"/>
    <property type="match status" value="1"/>
</dbReference>
<comment type="similarity">
    <text evidence="1">Belongs to the metallo-dependent hydrolases superfamily.</text>
</comment>
<dbReference type="EMBL" id="AP018817">
    <property type="protein sequence ID" value="BBF69951.1"/>
    <property type="molecule type" value="Genomic_DNA"/>
</dbReference>
<dbReference type="InterPro" id="IPR032466">
    <property type="entry name" value="Metal_Hydrolase"/>
</dbReference>
<dbReference type="Pfam" id="PF04909">
    <property type="entry name" value="Amidohydro_2"/>
    <property type="match status" value="1"/>
</dbReference>
<name>A0ABM7G5R9_9SPHN</name>